<feature type="transmembrane region" description="Helical" evidence="1">
    <location>
        <begin position="124"/>
        <end position="147"/>
    </location>
</feature>
<keyword evidence="1" id="KW-0812">Transmembrane</keyword>
<dbReference type="OMA" id="RINIPMP"/>
<dbReference type="Proteomes" id="UP000218811">
    <property type="component" value="Unassembled WGS sequence"/>
</dbReference>
<feature type="domain" description="DUF6533" evidence="2">
    <location>
        <begin position="24"/>
        <end position="69"/>
    </location>
</feature>
<keyword evidence="4" id="KW-1185">Reference proteome</keyword>
<evidence type="ECO:0000259" key="2">
    <source>
        <dbReference type="Pfam" id="PF20151"/>
    </source>
</evidence>
<sequence>MALDTPLSSGLLFTFLKDVHNIRYSELASSTIIIFDHLLTLDQEYELIWTSPWSLGKCLFLVNRYYTLITVIFNNYVLFSSPQSDTVSLNWYRWQGWTGVISFVIAELLLQLRLYALYFSDIKIVYFMVTCSLVASATSAGVMGTVLSKISATAHLIPGAPSFCSVSGIPKGFYAFWIPMLFSESVLCGLAVLRFLQQYRSRATFYQSGKHLVQELIRDSVFYFIVMFTVYLVNTLVFVLGTTAEVEIPIGFAVAFSCVMGNRLCLNVRGMIRRERGIVSTSQSSVIIPDLDSEDVSAVHTVEAGSHLSDIQLTELRRMRPGRLSTV</sequence>
<evidence type="ECO:0000256" key="1">
    <source>
        <dbReference type="SAM" id="Phobius"/>
    </source>
</evidence>
<accession>A0A2H3JH30</accession>
<feature type="transmembrane region" description="Helical" evidence="1">
    <location>
        <begin position="94"/>
        <end position="112"/>
    </location>
</feature>
<feature type="transmembrane region" description="Helical" evidence="1">
    <location>
        <begin position="174"/>
        <end position="196"/>
    </location>
</feature>
<evidence type="ECO:0000313" key="3">
    <source>
        <dbReference type="EMBL" id="PCH37028.1"/>
    </source>
</evidence>
<feature type="transmembrane region" description="Helical" evidence="1">
    <location>
        <begin position="221"/>
        <end position="242"/>
    </location>
</feature>
<proteinExistence type="predicted"/>
<keyword evidence="1" id="KW-0472">Membrane</keyword>
<name>A0A2H3JH30_WOLCO</name>
<organism evidence="3 4">
    <name type="scientific">Wolfiporia cocos (strain MD-104)</name>
    <name type="common">Brown rot fungus</name>
    <dbReference type="NCBI Taxonomy" id="742152"/>
    <lineage>
        <taxon>Eukaryota</taxon>
        <taxon>Fungi</taxon>
        <taxon>Dikarya</taxon>
        <taxon>Basidiomycota</taxon>
        <taxon>Agaricomycotina</taxon>
        <taxon>Agaricomycetes</taxon>
        <taxon>Polyporales</taxon>
        <taxon>Phaeolaceae</taxon>
        <taxon>Wolfiporia</taxon>
    </lineage>
</organism>
<dbReference type="Pfam" id="PF20151">
    <property type="entry name" value="DUF6533"/>
    <property type="match status" value="1"/>
</dbReference>
<evidence type="ECO:0000313" key="4">
    <source>
        <dbReference type="Proteomes" id="UP000218811"/>
    </source>
</evidence>
<gene>
    <name evidence="3" type="ORF">WOLCODRAFT_167265</name>
</gene>
<dbReference type="InterPro" id="IPR045340">
    <property type="entry name" value="DUF6533"/>
</dbReference>
<dbReference type="AlphaFoldDB" id="A0A2H3JH30"/>
<dbReference type="EMBL" id="KB467909">
    <property type="protein sequence ID" value="PCH37028.1"/>
    <property type="molecule type" value="Genomic_DNA"/>
</dbReference>
<protein>
    <recommendedName>
        <fullName evidence="2">DUF6533 domain-containing protein</fullName>
    </recommendedName>
</protein>
<feature type="transmembrane region" description="Helical" evidence="1">
    <location>
        <begin position="248"/>
        <end position="266"/>
    </location>
</feature>
<keyword evidence="1" id="KW-1133">Transmembrane helix</keyword>
<feature type="transmembrane region" description="Helical" evidence="1">
    <location>
        <begin position="65"/>
        <end position="82"/>
    </location>
</feature>
<dbReference type="OrthoDB" id="3349377at2759"/>
<reference evidence="3 4" key="1">
    <citation type="journal article" date="2012" name="Science">
        <title>The Paleozoic origin of enzymatic lignin decomposition reconstructed from 31 fungal genomes.</title>
        <authorList>
            <person name="Floudas D."/>
            <person name="Binder M."/>
            <person name="Riley R."/>
            <person name="Barry K."/>
            <person name="Blanchette R.A."/>
            <person name="Henrissat B."/>
            <person name="Martinez A.T."/>
            <person name="Otillar R."/>
            <person name="Spatafora J.W."/>
            <person name="Yadav J.S."/>
            <person name="Aerts A."/>
            <person name="Benoit I."/>
            <person name="Boyd A."/>
            <person name="Carlson A."/>
            <person name="Copeland A."/>
            <person name="Coutinho P.M."/>
            <person name="de Vries R.P."/>
            <person name="Ferreira P."/>
            <person name="Findley K."/>
            <person name="Foster B."/>
            <person name="Gaskell J."/>
            <person name="Glotzer D."/>
            <person name="Gorecki P."/>
            <person name="Heitman J."/>
            <person name="Hesse C."/>
            <person name="Hori C."/>
            <person name="Igarashi K."/>
            <person name="Jurgens J.A."/>
            <person name="Kallen N."/>
            <person name="Kersten P."/>
            <person name="Kohler A."/>
            <person name="Kuees U."/>
            <person name="Kumar T.K.A."/>
            <person name="Kuo A."/>
            <person name="LaButti K."/>
            <person name="Larrondo L.F."/>
            <person name="Lindquist E."/>
            <person name="Ling A."/>
            <person name="Lombard V."/>
            <person name="Lucas S."/>
            <person name="Lundell T."/>
            <person name="Martin R."/>
            <person name="McLaughlin D.J."/>
            <person name="Morgenstern I."/>
            <person name="Morin E."/>
            <person name="Murat C."/>
            <person name="Nagy L.G."/>
            <person name="Nolan M."/>
            <person name="Ohm R.A."/>
            <person name="Patyshakuliyeva A."/>
            <person name="Rokas A."/>
            <person name="Ruiz-Duenas F.J."/>
            <person name="Sabat G."/>
            <person name="Salamov A."/>
            <person name="Samejima M."/>
            <person name="Schmutz J."/>
            <person name="Slot J.C."/>
            <person name="St John F."/>
            <person name="Stenlid J."/>
            <person name="Sun H."/>
            <person name="Sun S."/>
            <person name="Syed K."/>
            <person name="Tsang A."/>
            <person name="Wiebenga A."/>
            <person name="Young D."/>
            <person name="Pisabarro A."/>
            <person name="Eastwood D.C."/>
            <person name="Martin F."/>
            <person name="Cullen D."/>
            <person name="Grigoriev I.V."/>
            <person name="Hibbett D.S."/>
        </authorList>
    </citation>
    <scope>NUCLEOTIDE SEQUENCE [LARGE SCALE GENOMIC DNA]</scope>
    <source>
        <strain evidence="3 4">MD-104</strain>
    </source>
</reference>